<evidence type="ECO:0000313" key="2">
    <source>
        <dbReference type="Proteomes" id="UP000052013"/>
    </source>
</evidence>
<dbReference type="Gene3D" id="3.30.2310.40">
    <property type="match status" value="1"/>
</dbReference>
<comment type="caution">
    <text evidence="1">The sequence shown here is derived from an EMBL/GenBank/DDBJ whole genome shotgun (WGS) entry which is preliminary data.</text>
</comment>
<gene>
    <name evidence="1" type="ORF">FC85_GL002420</name>
</gene>
<proteinExistence type="predicted"/>
<reference evidence="1 2" key="1">
    <citation type="journal article" date="2015" name="Genome Announc.">
        <title>Expanding the biotechnology potential of lactobacilli through comparative genomics of 213 strains and associated genera.</title>
        <authorList>
            <person name="Sun Z."/>
            <person name="Harris H.M."/>
            <person name="McCann A."/>
            <person name="Guo C."/>
            <person name="Argimon S."/>
            <person name="Zhang W."/>
            <person name="Yang X."/>
            <person name="Jeffery I.B."/>
            <person name="Cooney J.C."/>
            <person name="Kagawa T.F."/>
            <person name="Liu W."/>
            <person name="Song Y."/>
            <person name="Salvetti E."/>
            <person name="Wrobel A."/>
            <person name="Rasinkangas P."/>
            <person name="Parkhill J."/>
            <person name="Rea M.C."/>
            <person name="O'Sullivan O."/>
            <person name="Ritari J."/>
            <person name="Douillard F.P."/>
            <person name="Paul Ross R."/>
            <person name="Yang R."/>
            <person name="Briner A.E."/>
            <person name="Felis G.E."/>
            <person name="de Vos W.M."/>
            <person name="Barrangou R."/>
            <person name="Klaenhammer T.R."/>
            <person name="Caufield P.W."/>
            <person name="Cui Y."/>
            <person name="Zhang H."/>
            <person name="O'Toole P.W."/>
        </authorList>
    </citation>
    <scope>NUCLEOTIDE SEQUENCE [LARGE SCALE GENOMIC DNA]</scope>
    <source>
        <strain evidence="1 2">DSM 14421</strain>
    </source>
</reference>
<accession>A0A0R1SPG5</accession>
<dbReference type="RefSeq" id="WP_057864036.1">
    <property type="nucleotide sequence ID" value="NZ_AZEY01000023.1"/>
</dbReference>
<sequence>MVKASTQTITRFLIDFKKALSHGDWEIVERRADYAQMTEMPAKAIKIVLLGLTPKDYVRGPEADRNGSGEYVWVFLKNGVIERKLYIKLKLINGHAKVLSFHESLYD</sequence>
<dbReference type="STRING" id="1423739.FC85_GL002420"/>
<protein>
    <submittedName>
        <fullName evidence="1">Uncharacterized protein</fullName>
    </submittedName>
</protein>
<dbReference type="InterPro" id="IPR038493">
    <property type="entry name" value="MqsR_sf"/>
</dbReference>
<dbReference type="Proteomes" id="UP000052013">
    <property type="component" value="Unassembled WGS sequence"/>
</dbReference>
<evidence type="ECO:0000313" key="1">
    <source>
        <dbReference type="EMBL" id="KRL68602.1"/>
    </source>
</evidence>
<dbReference type="PATRIC" id="fig|1423739.3.peg.2516"/>
<organism evidence="1 2">
    <name type="scientific">Lentilactobacillus diolivorans DSM 14421</name>
    <dbReference type="NCBI Taxonomy" id="1423739"/>
    <lineage>
        <taxon>Bacteria</taxon>
        <taxon>Bacillati</taxon>
        <taxon>Bacillota</taxon>
        <taxon>Bacilli</taxon>
        <taxon>Lactobacillales</taxon>
        <taxon>Lactobacillaceae</taxon>
        <taxon>Lentilactobacillus</taxon>
    </lineage>
</organism>
<dbReference type="EMBL" id="AZEY01000023">
    <property type="protein sequence ID" value="KRL68602.1"/>
    <property type="molecule type" value="Genomic_DNA"/>
</dbReference>
<dbReference type="AlphaFoldDB" id="A0A0R1SPG5"/>
<name>A0A0R1SPG5_9LACO</name>